<sequence length="222" mass="25957">MNEVNVQAYSGTMPIFPTLIYKDLPRPDNYHPIQKEVKAALLRIEETMDYGQVSYIHPIAKAQKSKKETDSMYLIKDDLIGKYRLHHLKQRIIDTATNYVTSTMWSRLHGRKWRINIKNSWMNIQGKDTKHEWHCHPGYQISGVYYMRVSPDQGGIQFMNPNNIMQSCNFPENTKTCPQSMEFIPCDGEIILFPSWLMHNTCPNLTEEDRISVAFNIDLEIE</sequence>
<gene>
    <name evidence="1" type="ORF">PRAG_00175</name>
</gene>
<dbReference type="RefSeq" id="YP_008130101.1">
    <property type="nucleotide sequence ID" value="NC_021559.1"/>
</dbReference>
<accession>R9S5P7</accession>
<dbReference type="Pfam" id="PF13759">
    <property type="entry name" value="2OG-FeII_Oxy_5"/>
    <property type="match status" value="1"/>
</dbReference>
<keyword evidence="2" id="KW-1185">Reference proteome</keyword>
<dbReference type="Gene3D" id="2.60.120.620">
    <property type="entry name" value="q2cbj1_9rhob like domain"/>
    <property type="match status" value="1"/>
</dbReference>
<evidence type="ECO:0008006" key="3">
    <source>
        <dbReference type="Google" id="ProtNLM"/>
    </source>
</evidence>
<dbReference type="GeneID" id="15956856"/>
<dbReference type="EMBL" id="HQ337021">
    <property type="protein sequence ID" value="AGN12112.1"/>
    <property type="molecule type" value="Genomic_DNA"/>
</dbReference>
<organism evidence="1 2">
    <name type="scientific">Prochlorococcus phage P-SSM3</name>
    <dbReference type="NCBI Taxonomy" id="536453"/>
    <lineage>
        <taxon>Viruses</taxon>
        <taxon>Duplodnaviria</taxon>
        <taxon>Heunggongvirae</taxon>
        <taxon>Uroviricota</taxon>
        <taxon>Caudoviricetes</taxon>
        <taxon>Pantevenvirales</taxon>
        <taxon>Kyanoviridae</taxon>
        <taxon>Ronodorvirus</taxon>
        <taxon>Ronodorvirus pssm3</taxon>
    </lineage>
</organism>
<evidence type="ECO:0000313" key="2">
    <source>
        <dbReference type="Proteomes" id="UP000201670"/>
    </source>
</evidence>
<name>R9S5P7_9CAUD</name>
<dbReference type="NCBIfam" id="TIGR02466">
    <property type="entry name" value="TIGR02466 family protein"/>
    <property type="match status" value="1"/>
</dbReference>
<evidence type="ECO:0000313" key="1">
    <source>
        <dbReference type="EMBL" id="AGN12112.1"/>
    </source>
</evidence>
<dbReference type="InterPro" id="IPR012668">
    <property type="entry name" value="CHP02466"/>
</dbReference>
<proteinExistence type="predicted"/>
<dbReference type="Proteomes" id="UP000201670">
    <property type="component" value="Segment"/>
</dbReference>
<dbReference type="KEGG" id="vg:15956856"/>
<reference evidence="1 2" key="1">
    <citation type="submission" date="2010-10" db="EMBL/GenBank/DDBJ databases">
        <title>The Genome Sequence of Prochlorococcus phage P-SSM3.</title>
        <authorList>
            <consortium name="The Broad Institute Genome Sequencing Platform"/>
            <person name="Henn M.R."/>
            <person name="Sullivan M.S."/>
            <person name="Osburne M.S."/>
            <person name="Levin J."/>
            <person name="Malboeuf C."/>
            <person name="Casali M."/>
            <person name="Russ C."/>
            <person name="Lennon N."/>
            <person name="Chapman S.B."/>
            <person name="Erlich R."/>
            <person name="Young S.K."/>
            <person name="Yandava C."/>
            <person name="Zeng Q."/>
            <person name="Alvarado L."/>
            <person name="Anderson S."/>
            <person name="Berlin A."/>
            <person name="Chen Z."/>
            <person name="Freedman E."/>
            <person name="Gellesch M."/>
            <person name="Goldberg J."/>
            <person name="Green L."/>
            <person name="Griggs A."/>
            <person name="Gujja S."/>
            <person name="Heilman E.R."/>
            <person name="Heiman D."/>
            <person name="Hollinger A."/>
            <person name="Howarth C."/>
            <person name="Larson L."/>
            <person name="Mehta T."/>
            <person name="Pearson M."/>
            <person name="Roberts A."/>
            <person name="Ryan E."/>
            <person name="Saif S."/>
            <person name="Shea T."/>
            <person name="Shenoy N."/>
            <person name="Sisk P."/>
            <person name="Stolte C."/>
            <person name="Sykes S."/>
            <person name="White J."/>
            <person name="Yu Q."/>
            <person name="Coleman M.L."/>
            <person name="Huang K.H."/>
            <person name="Weigele P.R."/>
            <person name="DeFrancesco A.S."/>
            <person name="Kern S.E."/>
            <person name="Thompson L.R."/>
            <person name="Fu R."/>
            <person name="Hombeck B."/>
            <person name="Chisholm S.W."/>
            <person name="Haas B."/>
            <person name="Nusbaum C."/>
            <person name="Birren B."/>
        </authorList>
    </citation>
    <scope>NUCLEOTIDE SEQUENCE [LARGE SCALE GENOMIC DNA]</scope>
    <source>
        <strain evidence="1 2">P-SSM3</strain>
    </source>
</reference>
<protein>
    <recommendedName>
        <fullName evidence="3">Phytanoyl-CoA-dioxygenase</fullName>
    </recommendedName>
</protein>